<dbReference type="PANTHER" id="PTHR15528">
    <property type="entry name" value="PEROXISOME PROLIFERATOR ACTIVATED RECEPTOR GAMMA COACTIVATOR 1 PGC-1 -RELATED"/>
    <property type="match status" value="1"/>
</dbReference>
<dbReference type="Pfam" id="PF00076">
    <property type="entry name" value="RRM_1"/>
    <property type="match status" value="1"/>
</dbReference>
<dbReference type="InterPro" id="IPR034605">
    <property type="entry name" value="PGC-1"/>
</dbReference>
<evidence type="ECO:0000256" key="4">
    <source>
        <dbReference type="ARBA" id="ARBA00023015"/>
    </source>
</evidence>
<evidence type="ECO:0000256" key="8">
    <source>
        <dbReference type="PROSITE-ProRule" id="PRU00176"/>
    </source>
</evidence>
<feature type="compositionally biased region" description="Basic and acidic residues" evidence="9">
    <location>
        <begin position="299"/>
        <end position="313"/>
    </location>
</feature>
<feature type="region of interest" description="Disordered" evidence="9">
    <location>
        <begin position="497"/>
        <end position="570"/>
    </location>
</feature>
<dbReference type="Proteomes" id="UP000694680">
    <property type="component" value="Chromosome 15"/>
</dbReference>
<keyword evidence="3 8" id="KW-0694">RNA-binding</keyword>
<dbReference type="Ensembl" id="ENSGWIT00000033702.1">
    <property type="protein sequence ID" value="ENSGWIP00000030940.1"/>
    <property type="gene ID" value="ENSGWIG00000016039.1"/>
</dbReference>
<dbReference type="SMART" id="SM00360">
    <property type="entry name" value="RRM"/>
    <property type="match status" value="1"/>
</dbReference>
<feature type="compositionally biased region" description="Polar residues" evidence="9">
    <location>
        <begin position="125"/>
        <end position="146"/>
    </location>
</feature>
<evidence type="ECO:0000313" key="12">
    <source>
        <dbReference type="Proteomes" id="UP000694680"/>
    </source>
</evidence>
<feature type="compositionally biased region" description="Basic residues" evidence="9">
    <location>
        <begin position="1038"/>
        <end position="1052"/>
    </location>
</feature>
<dbReference type="InterPro" id="IPR000504">
    <property type="entry name" value="RRM_dom"/>
</dbReference>
<feature type="compositionally biased region" description="Low complexity" evidence="9">
    <location>
        <begin position="1058"/>
        <end position="1074"/>
    </location>
</feature>
<evidence type="ECO:0000259" key="10">
    <source>
        <dbReference type="PROSITE" id="PS50102"/>
    </source>
</evidence>
<evidence type="ECO:0000256" key="2">
    <source>
        <dbReference type="ARBA" id="ARBA00022553"/>
    </source>
</evidence>
<feature type="region of interest" description="Disordered" evidence="9">
    <location>
        <begin position="589"/>
        <end position="627"/>
    </location>
</feature>
<dbReference type="CTD" id="23082"/>
<keyword evidence="7" id="KW-0539">Nucleus</keyword>
<dbReference type="PROSITE" id="PS50102">
    <property type="entry name" value="RRM"/>
    <property type="match status" value="1"/>
</dbReference>
<accession>A0A8C5GIZ3</accession>
<evidence type="ECO:0000313" key="11">
    <source>
        <dbReference type="Ensembl" id="ENSGWIP00000030940.1"/>
    </source>
</evidence>
<feature type="region of interest" description="Disordered" evidence="9">
    <location>
        <begin position="278"/>
        <end position="333"/>
    </location>
</feature>
<dbReference type="GO" id="GO:0005634">
    <property type="term" value="C:nucleus"/>
    <property type="evidence" value="ECO:0007669"/>
    <property type="project" value="UniProtKB-SubCell"/>
</dbReference>
<sequence length="1267" mass="140010">MAAQWGAGEATLTACNMDFFTMDTLEGNTRESTEDTLEALQNCLDPSILSFFEDTPAIESKGLEYSESTLLTALTEILDNTDDENLSPFDTLPDSDLLSGQKGREHSPLRRLLCLSRSPPEKQAISRTKPLSSGKSLPKTQVNALQRSDGEEEEEGHLSLSPTGCDSFPDTEPLDWDGLALPLPISFEQEGDGGLSVSLGDLVRHMHSYCMTIHVENEEGEQVLPEGGIVLEVVDKGENEEPILAISDFDVSLVPHMEKDSPNDDCDTSDHIIVDDDDELLNKAPAKTNGTVTQSQCQDLKDEMNKQKEEIRSKSPSRRKKKKKKKKKKCKIEPQSEIVEKRVLRSARKMAQKPYERTDNMLLKIKNKVTKTKEVLPSSVKPKKDTHCLFQTPVEMTTTQLPAIKKPVATVQLTQEAVQSTNILPSEVCSQKVQTKAPTVSTVFAATPISKYQPGDMDLVSTHETPVGDVPLPTAAPVITESKPKSLSLAEYRRLRQQKKPAPLEKQATSSTKWPSLPELPKELPQIPCLPNPMPRDPRRISPQAAKEVDEVKPAWQPRGPGAPPTPEALLAPPAYMVASSSRVSAVTQSKKSLTSVPEQTPETRSTAVKNSDAPLNTNAQQLAPSVGCLKSTSKISSSADETHSLRLVQEKVKDKVSKPASSECTKSRMVSSVCSPKNITDVPLMVPKVTAVNLTHTNVTTDSKSFQPSNSVTPMLTSTAADLVNSQKTEEKTTKEPATVVGPQKVKSPTQVLIESFTSEIGIEAADLTSLLEQFEETQAKVEQCVSEVSGRAAAVGNSSVELVPEKTVVERLRAADLCSTPALTPPATPPQQLWKPVPLGKSKAIGTSKCNTSKVIPIEARPLPSSWPCSKPAAAAPVDPSLACRDHDYCLPNKSAELYQRWNVKRNSSITIKPIMQQTETNTRTHAAGPVSSVQPSTNPVVSATTKVVPFMEPLQPRINEEEKILLDTPDASPIHKEIESTKYSMKIHSGRTYRQRDSSQSRSPSPNRGRSRKRPHHSPSTASSCSDSDWCSSRSRSRSISPRKKRYRSRHSESRSSSSSRSSSWSSHSMSPSPPRRRKYSYSSSRSGSWSRSRSPSGSPQRSAQWNRSRGLYSPTYRPCYSQSKKPSMEEAKRRKEKAIEERRIVYVGRIRGTMTQKELGERFSFFGEIEECTLHFRNHGDNYGFVTYYNTNDAFNAIENGSKLRNPDELPFDLCFGGRRQFCQTSYADLDSNREYDPFSAKPKINSLDFDTLLKQAQQNLKR</sequence>
<evidence type="ECO:0000256" key="5">
    <source>
        <dbReference type="ARBA" id="ARBA00023159"/>
    </source>
</evidence>
<keyword evidence="12" id="KW-1185">Reference proteome</keyword>
<proteinExistence type="predicted"/>
<dbReference type="PANTHER" id="PTHR15528:SF5">
    <property type="entry name" value="PEROXISOME PROLIFERATOR-ACTIVATED RECEPTOR GAMMA COACTIVATOR-RELATED PROTEIN 1"/>
    <property type="match status" value="1"/>
</dbReference>
<keyword evidence="2" id="KW-0597">Phosphoprotein</keyword>
<dbReference type="Gene3D" id="3.30.70.330">
    <property type="match status" value="1"/>
</dbReference>
<evidence type="ECO:0000256" key="1">
    <source>
        <dbReference type="ARBA" id="ARBA00004123"/>
    </source>
</evidence>
<dbReference type="AlphaFoldDB" id="A0A8C5GIZ3"/>
<reference evidence="11" key="3">
    <citation type="submission" date="2025-09" db="UniProtKB">
        <authorList>
            <consortium name="Ensembl"/>
        </authorList>
    </citation>
    <scope>IDENTIFICATION</scope>
</reference>
<dbReference type="GO" id="GO:0003723">
    <property type="term" value="F:RNA binding"/>
    <property type="evidence" value="ECO:0007669"/>
    <property type="project" value="UniProtKB-UniRule"/>
</dbReference>
<feature type="compositionally biased region" description="Polar residues" evidence="9">
    <location>
        <begin position="589"/>
        <end position="624"/>
    </location>
</feature>
<feature type="compositionally biased region" description="Low complexity" evidence="9">
    <location>
        <begin position="1021"/>
        <end position="1037"/>
    </location>
</feature>
<dbReference type="GO" id="GO:0045944">
    <property type="term" value="P:positive regulation of transcription by RNA polymerase II"/>
    <property type="evidence" value="ECO:0007669"/>
    <property type="project" value="TreeGrafter"/>
</dbReference>
<keyword evidence="5" id="KW-0010">Activator</keyword>
<evidence type="ECO:0000256" key="7">
    <source>
        <dbReference type="ARBA" id="ARBA00023242"/>
    </source>
</evidence>
<feature type="compositionally biased region" description="Basic residues" evidence="9">
    <location>
        <begin position="315"/>
        <end position="330"/>
    </location>
</feature>
<gene>
    <name evidence="11" type="primary">pprc1</name>
</gene>
<evidence type="ECO:0000256" key="6">
    <source>
        <dbReference type="ARBA" id="ARBA00023163"/>
    </source>
</evidence>
<feature type="region of interest" description="Disordered" evidence="9">
    <location>
        <begin position="979"/>
        <end position="1140"/>
    </location>
</feature>
<keyword evidence="6" id="KW-0804">Transcription</keyword>
<reference evidence="11" key="2">
    <citation type="submission" date="2025-08" db="UniProtKB">
        <authorList>
            <consortium name="Ensembl"/>
        </authorList>
    </citation>
    <scope>IDENTIFICATION</scope>
</reference>
<evidence type="ECO:0000256" key="3">
    <source>
        <dbReference type="ARBA" id="ARBA00022884"/>
    </source>
</evidence>
<dbReference type="GeneID" id="114477103"/>
<organism evidence="11 12">
    <name type="scientific">Gouania willdenowi</name>
    <name type="common">Blunt-snouted clingfish</name>
    <name type="synonym">Lepadogaster willdenowi</name>
    <dbReference type="NCBI Taxonomy" id="441366"/>
    <lineage>
        <taxon>Eukaryota</taxon>
        <taxon>Metazoa</taxon>
        <taxon>Chordata</taxon>
        <taxon>Craniata</taxon>
        <taxon>Vertebrata</taxon>
        <taxon>Euteleostomi</taxon>
        <taxon>Actinopterygii</taxon>
        <taxon>Neopterygii</taxon>
        <taxon>Teleostei</taxon>
        <taxon>Neoteleostei</taxon>
        <taxon>Acanthomorphata</taxon>
        <taxon>Ovalentaria</taxon>
        <taxon>Blenniimorphae</taxon>
        <taxon>Blenniiformes</taxon>
        <taxon>Gobiesocoidei</taxon>
        <taxon>Gobiesocidae</taxon>
        <taxon>Gobiesocinae</taxon>
        <taxon>Gouania</taxon>
    </lineage>
</organism>
<feature type="compositionally biased region" description="Basic and acidic residues" evidence="9">
    <location>
        <begin position="1130"/>
        <end position="1140"/>
    </location>
</feature>
<keyword evidence="4" id="KW-0805">Transcription regulation</keyword>
<evidence type="ECO:0000256" key="9">
    <source>
        <dbReference type="SAM" id="MobiDB-lite"/>
    </source>
</evidence>
<protein>
    <recommendedName>
        <fullName evidence="10">RRM domain-containing protein</fullName>
    </recommendedName>
</protein>
<dbReference type="InterPro" id="IPR012677">
    <property type="entry name" value="Nucleotide-bd_a/b_plait_sf"/>
</dbReference>
<reference evidence="11" key="1">
    <citation type="submission" date="2020-06" db="EMBL/GenBank/DDBJ databases">
        <authorList>
            <consortium name="Wellcome Sanger Institute Data Sharing"/>
        </authorList>
    </citation>
    <scope>NUCLEOTIDE SEQUENCE [LARGE SCALE GENOMIC DNA]</scope>
</reference>
<feature type="domain" description="RRM" evidence="10">
    <location>
        <begin position="1147"/>
        <end position="1221"/>
    </location>
</feature>
<dbReference type="OrthoDB" id="10047851at2759"/>
<feature type="compositionally biased region" description="Low complexity" evidence="9">
    <location>
        <begin position="1084"/>
        <end position="1106"/>
    </location>
</feature>
<dbReference type="InterPro" id="IPR035979">
    <property type="entry name" value="RBD_domain_sf"/>
</dbReference>
<comment type="subcellular location">
    <subcellularLocation>
        <location evidence="1">Nucleus</location>
    </subcellularLocation>
</comment>
<feature type="region of interest" description="Disordered" evidence="9">
    <location>
        <begin position="83"/>
        <end position="173"/>
    </location>
</feature>
<dbReference type="SUPFAM" id="SSF54928">
    <property type="entry name" value="RNA-binding domain, RBD"/>
    <property type="match status" value="1"/>
</dbReference>
<dbReference type="GO" id="GO:0003712">
    <property type="term" value="F:transcription coregulator activity"/>
    <property type="evidence" value="ECO:0007669"/>
    <property type="project" value="InterPro"/>
</dbReference>
<name>A0A8C5GIZ3_GOUWI</name>
<dbReference type="RefSeq" id="XP_028324995.1">
    <property type="nucleotide sequence ID" value="XM_028469194.1"/>
</dbReference>
<feature type="compositionally biased region" description="Polar residues" evidence="9">
    <location>
        <begin position="288"/>
        <end position="298"/>
    </location>
</feature>